<feature type="compositionally biased region" description="Acidic residues" evidence="1">
    <location>
        <begin position="97"/>
        <end position="108"/>
    </location>
</feature>
<evidence type="ECO:0000313" key="4">
    <source>
        <dbReference type="Proteomes" id="UP001156940"/>
    </source>
</evidence>
<evidence type="ECO:0000313" key="3">
    <source>
        <dbReference type="EMBL" id="MDH5821724.1"/>
    </source>
</evidence>
<dbReference type="EMBL" id="JARXRM010000010">
    <property type="protein sequence ID" value="MDH5821724.1"/>
    <property type="molecule type" value="Genomic_DNA"/>
</dbReference>
<feature type="domain" description="XAC0095-like" evidence="2">
    <location>
        <begin position="11"/>
        <end position="80"/>
    </location>
</feature>
<protein>
    <recommendedName>
        <fullName evidence="2">XAC0095-like domain-containing protein</fullName>
    </recommendedName>
</protein>
<dbReference type="InterPro" id="IPR058099">
    <property type="entry name" value="T3SS_XAC0095_dom"/>
</dbReference>
<feature type="region of interest" description="Disordered" evidence="1">
    <location>
        <begin position="84"/>
        <end position="123"/>
    </location>
</feature>
<accession>A0ABT6J4G9</accession>
<dbReference type="Pfam" id="PF26642">
    <property type="entry name" value="XAC0095_dom"/>
    <property type="match status" value="1"/>
</dbReference>
<evidence type="ECO:0000259" key="2">
    <source>
        <dbReference type="Pfam" id="PF26642"/>
    </source>
</evidence>
<organism evidence="3 4">
    <name type="scientific">Luteimonas endophytica</name>
    <dbReference type="NCBI Taxonomy" id="3042023"/>
    <lineage>
        <taxon>Bacteria</taxon>
        <taxon>Pseudomonadati</taxon>
        <taxon>Pseudomonadota</taxon>
        <taxon>Gammaproteobacteria</taxon>
        <taxon>Lysobacterales</taxon>
        <taxon>Lysobacteraceae</taxon>
        <taxon>Luteimonas</taxon>
    </lineage>
</organism>
<evidence type="ECO:0000256" key="1">
    <source>
        <dbReference type="SAM" id="MobiDB-lite"/>
    </source>
</evidence>
<dbReference type="NCBIfam" id="NF047335">
    <property type="entry name" value="T3SS_XAC0095"/>
    <property type="match status" value="1"/>
</dbReference>
<dbReference type="Proteomes" id="UP001156940">
    <property type="component" value="Unassembled WGS sequence"/>
</dbReference>
<dbReference type="RefSeq" id="WP_280572481.1">
    <property type="nucleotide sequence ID" value="NZ_JARXRM010000010.1"/>
</dbReference>
<reference evidence="3 4" key="1">
    <citation type="submission" date="2023-04" db="EMBL/GenBank/DDBJ databases">
        <title>Luteimonas endophyticus RD2P54.</title>
        <authorList>
            <person name="Sun J.-Q."/>
        </authorList>
    </citation>
    <scope>NUCLEOTIDE SEQUENCE [LARGE SCALE GENOMIC DNA]</scope>
    <source>
        <strain evidence="3 4">RD2P54</strain>
    </source>
</reference>
<keyword evidence="4" id="KW-1185">Reference proteome</keyword>
<sequence>MSKHDLEEMGTTGYFLAEDSQFRLKKLQDYMMFLSQLAQPRSSEEEHPWGPGPDIRTADLEICLELLAEQVQIVLDEVSWPAERVPKAAGSTKQAEAAEDADEADETEAGGMEVSGEDAVPEDPDTAAQRYVFGITGDQFDTLDRLVQTISAHSDMVASTNAADLASGTVSLVGQAIFDGMETVRAILDAVEAQSLGRLGDRTGVGEERAVYGTPIGRPMLPHSRVTEERPSYGEVVARRTTRREAWRVGPGLMPVAASQVACVLH</sequence>
<comment type="caution">
    <text evidence="3">The sequence shown here is derived from an EMBL/GenBank/DDBJ whole genome shotgun (WGS) entry which is preliminary data.</text>
</comment>
<name>A0ABT6J4G9_9GAMM</name>
<gene>
    <name evidence="3" type="ORF">QFW77_01775</name>
</gene>
<proteinExistence type="predicted"/>